<dbReference type="GO" id="GO:0030288">
    <property type="term" value="C:outer membrane-bounded periplasmic space"/>
    <property type="evidence" value="ECO:0007669"/>
    <property type="project" value="TreeGrafter"/>
</dbReference>
<dbReference type="Pfam" id="PF01497">
    <property type="entry name" value="Peripla_BP_2"/>
    <property type="match status" value="1"/>
</dbReference>
<dbReference type="PROSITE" id="PS50983">
    <property type="entry name" value="FE_B12_PBP"/>
    <property type="match status" value="1"/>
</dbReference>
<keyword evidence="9" id="KW-1185">Reference proteome</keyword>
<dbReference type="AlphaFoldDB" id="A0A1I0XH33"/>
<sequence length="315" mass="35278">MNKKIGTIVIAIIVILLGATYFIKNKTSNENTTSKESTINITHRYGETTVPKNPKRVVVLDYGSVDILDNMGIDIVGLPKSSIPNYLEKFKDDKYTDLGALLEFSLEKINELKPDLIIIEGRQEKYYDELSKIAPTIGLGTEKNDHFGSLKKNVNILGSIFEKEDFAKNQLENIDKEVKELNEQIKRENKNALVAMVNEGTISVFGQGSRFTTIYDEFGFNLADDKISDAKHGQNITYEYLLDKNPGYLFVIDKGVIVGNNQESAKDVIEKDIVKGTNAYTNNKIIYLTPETWYLGGSGITATNNMIKEISNAIK</sequence>
<comment type="subcellular location">
    <subcellularLocation>
        <location evidence="1">Cell envelope</location>
    </subcellularLocation>
</comment>
<dbReference type="PANTHER" id="PTHR30532:SF28">
    <property type="entry name" value="PETROBACTIN-BINDING PROTEIN YCLQ"/>
    <property type="match status" value="1"/>
</dbReference>
<dbReference type="RefSeq" id="WP_090040082.1">
    <property type="nucleotide sequence ID" value="NZ_FOKI01000008.1"/>
</dbReference>
<dbReference type="InterPro" id="IPR051313">
    <property type="entry name" value="Bact_iron-sidero_bind"/>
</dbReference>
<reference evidence="8 9" key="1">
    <citation type="submission" date="2016-10" db="EMBL/GenBank/DDBJ databases">
        <authorList>
            <person name="de Groot N.N."/>
        </authorList>
    </citation>
    <scope>NUCLEOTIDE SEQUENCE [LARGE SCALE GENOMIC DNA]</scope>
    <source>
        <strain evidence="8 9">DSM 12271</strain>
    </source>
</reference>
<keyword evidence="6" id="KW-0472">Membrane</keyword>
<comment type="similarity">
    <text evidence="2">Belongs to the bacterial solute-binding protein 8 family.</text>
</comment>
<dbReference type="GO" id="GO:1901678">
    <property type="term" value="P:iron coordination entity transport"/>
    <property type="evidence" value="ECO:0007669"/>
    <property type="project" value="UniProtKB-ARBA"/>
</dbReference>
<name>A0A1I0XH33_9CLOT</name>
<dbReference type="EMBL" id="FOKI01000008">
    <property type="protein sequence ID" value="SFB00409.1"/>
    <property type="molecule type" value="Genomic_DNA"/>
</dbReference>
<dbReference type="PANTHER" id="PTHR30532">
    <property type="entry name" value="IRON III DICITRATE-BINDING PERIPLASMIC PROTEIN"/>
    <property type="match status" value="1"/>
</dbReference>
<evidence type="ECO:0000313" key="9">
    <source>
        <dbReference type="Proteomes" id="UP000198619"/>
    </source>
</evidence>
<dbReference type="OrthoDB" id="63946at2"/>
<keyword evidence="6" id="KW-0812">Transmembrane</keyword>
<feature type="transmembrane region" description="Helical" evidence="6">
    <location>
        <begin position="5"/>
        <end position="23"/>
    </location>
</feature>
<feature type="coiled-coil region" evidence="5">
    <location>
        <begin position="164"/>
        <end position="191"/>
    </location>
</feature>
<evidence type="ECO:0000313" key="8">
    <source>
        <dbReference type="EMBL" id="SFB00409.1"/>
    </source>
</evidence>
<keyword evidence="5" id="KW-0175">Coiled coil</keyword>
<gene>
    <name evidence="8" type="ORF">SAMN04488528_1008125</name>
</gene>
<evidence type="ECO:0000256" key="1">
    <source>
        <dbReference type="ARBA" id="ARBA00004196"/>
    </source>
</evidence>
<dbReference type="STRING" id="84698.SAMN04488528_1008125"/>
<organism evidence="8 9">
    <name type="scientific">Clostridium frigidicarnis</name>
    <dbReference type="NCBI Taxonomy" id="84698"/>
    <lineage>
        <taxon>Bacteria</taxon>
        <taxon>Bacillati</taxon>
        <taxon>Bacillota</taxon>
        <taxon>Clostridia</taxon>
        <taxon>Eubacteriales</taxon>
        <taxon>Clostridiaceae</taxon>
        <taxon>Clostridium</taxon>
    </lineage>
</organism>
<dbReference type="Gene3D" id="3.40.50.1980">
    <property type="entry name" value="Nitrogenase molybdenum iron protein domain"/>
    <property type="match status" value="2"/>
</dbReference>
<keyword evidence="4" id="KW-0732">Signal</keyword>
<keyword evidence="6" id="KW-1133">Transmembrane helix</keyword>
<evidence type="ECO:0000256" key="2">
    <source>
        <dbReference type="ARBA" id="ARBA00008814"/>
    </source>
</evidence>
<feature type="domain" description="Fe/B12 periplasmic-binding" evidence="7">
    <location>
        <begin position="56"/>
        <end position="315"/>
    </location>
</feature>
<accession>A0A1I0XH33</accession>
<evidence type="ECO:0000256" key="5">
    <source>
        <dbReference type="SAM" id="Coils"/>
    </source>
</evidence>
<dbReference type="InterPro" id="IPR033870">
    <property type="entry name" value="FatB"/>
</dbReference>
<evidence type="ECO:0000256" key="3">
    <source>
        <dbReference type="ARBA" id="ARBA00022448"/>
    </source>
</evidence>
<dbReference type="Proteomes" id="UP000198619">
    <property type="component" value="Unassembled WGS sequence"/>
</dbReference>
<dbReference type="SUPFAM" id="SSF53807">
    <property type="entry name" value="Helical backbone' metal receptor"/>
    <property type="match status" value="1"/>
</dbReference>
<proteinExistence type="inferred from homology"/>
<protein>
    <submittedName>
        <fullName evidence="8">Iron complex transport system substrate-binding protein</fullName>
    </submittedName>
</protein>
<keyword evidence="3" id="KW-0813">Transport</keyword>
<dbReference type="InterPro" id="IPR002491">
    <property type="entry name" value="ABC_transptr_periplasmic_BD"/>
</dbReference>
<dbReference type="CDD" id="cd01140">
    <property type="entry name" value="FatB"/>
    <property type="match status" value="1"/>
</dbReference>
<evidence type="ECO:0000259" key="7">
    <source>
        <dbReference type="PROSITE" id="PS50983"/>
    </source>
</evidence>
<evidence type="ECO:0000256" key="4">
    <source>
        <dbReference type="ARBA" id="ARBA00022729"/>
    </source>
</evidence>
<evidence type="ECO:0000256" key="6">
    <source>
        <dbReference type="SAM" id="Phobius"/>
    </source>
</evidence>